<dbReference type="Proteomes" id="UP000717996">
    <property type="component" value="Unassembled WGS sequence"/>
</dbReference>
<feature type="binding site" evidence="5">
    <location>
        <position position="210"/>
    </location>
    <ligand>
        <name>ATP</name>
        <dbReference type="ChEBI" id="CHEBI:30616"/>
    </ligand>
</feature>
<comment type="caution">
    <text evidence="6">The sequence shown here is derived from an EMBL/GenBank/DDBJ whole genome shotgun (WGS) entry which is preliminary data.</text>
</comment>
<dbReference type="Gene3D" id="1.20.120.790">
    <property type="entry name" value="Heat shock protein 90, C-terminal domain"/>
    <property type="match status" value="1"/>
</dbReference>
<dbReference type="PRINTS" id="PR00775">
    <property type="entry name" value="HEATSHOCK90"/>
</dbReference>
<dbReference type="GO" id="GO:0005524">
    <property type="term" value="F:ATP binding"/>
    <property type="evidence" value="ECO:0007669"/>
    <property type="project" value="UniProtKB-KW"/>
</dbReference>
<feature type="binding site" evidence="5">
    <location>
        <position position="305"/>
    </location>
    <ligand>
        <name>ATP</name>
        <dbReference type="ChEBI" id="CHEBI:30616"/>
    </ligand>
</feature>
<dbReference type="PIRSF" id="PIRSF002583">
    <property type="entry name" value="Hsp90"/>
    <property type="match status" value="1"/>
</dbReference>
<evidence type="ECO:0000256" key="3">
    <source>
        <dbReference type="ARBA" id="ARBA00022840"/>
    </source>
</evidence>
<dbReference type="InterPro" id="IPR036890">
    <property type="entry name" value="HATPase_C_sf"/>
</dbReference>
<dbReference type="EMBL" id="JAANIT010001112">
    <property type="protein sequence ID" value="KAG1542172.1"/>
    <property type="molecule type" value="Genomic_DNA"/>
</dbReference>
<gene>
    <name evidence="6" type="ORF">G6F51_007447</name>
</gene>
<proteinExistence type="inferred from homology"/>
<reference evidence="6" key="1">
    <citation type="journal article" date="2020" name="Microb. Genom.">
        <title>Genetic diversity of clinical and environmental Mucorales isolates obtained from an investigation of mucormycosis cases among solid organ transplant recipients.</title>
        <authorList>
            <person name="Nguyen M.H."/>
            <person name="Kaul D."/>
            <person name="Muto C."/>
            <person name="Cheng S.J."/>
            <person name="Richter R.A."/>
            <person name="Bruno V.M."/>
            <person name="Liu G."/>
            <person name="Beyhan S."/>
            <person name="Sundermann A.J."/>
            <person name="Mounaud S."/>
            <person name="Pasculle A.W."/>
            <person name="Nierman W.C."/>
            <person name="Driscoll E."/>
            <person name="Cumbie R."/>
            <person name="Clancy C.J."/>
            <person name="Dupont C.L."/>
        </authorList>
    </citation>
    <scope>NUCLEOTIDE SEQUENCE</scope>
    <source>
        <strain evidence="6">GL16</strain>
    </source>
</reference>
<feature type="binding site" evidence="5">
    <location>
        <begin position="252"/>
        <end position="257"/>
    </location>
    <ligand>
        <name>ATP</name>
        <dbReference type="ChEBI" id="CHEBI:30616"/>
    </ligand>
</feature>
<feature type="binding site" evidence="5">
    <location>
        <position position="164"/>
    </location>
    <ligand>
        <name>ATP</name>
        <dbReference type="ChEBI" id="CHEBI:30616"/>
    </ligand>
</feature>
<evidence type="ECO:0000256" key="4">
    <source>
        <dbReference type="ARBA" id="ARBA00023186"/>
    </source>
</evidence>
<dbReference type="InterPro" id="IPR001404">
    <property type="entry name" value="Hsp90_fam"/>
</dbReference>
<dbReference type="InterPro" id="IPR020568">
    <property type="entry name" value="Ribosomal_Su5_D2-typ_SF"/>
</dbReference>
<dbReference type="PANTHER" id="PTHR11528">
    <property type="entry name" value="HEAT SHOCK PROTEIN 90 FAMILY MEMBER"/>
    <property type="match status" value="1"/>
</dbReference>
<feature type="binding site" evidence="5">
    <location>
        <position position="491"/>
    </location>
    <ligand>
        <name>ATP</name>
        <dbReference type="ChEBI" id="CHEBI:30616"/>
    </ligand>
</feature>
<dbReference type="Pfam" id="PF00183">
    <property type="entry name" value="HSP90"/>
    <property type="match status" value="1"/>
</dbReference>
<dbReference type="NCBIfam" id="NF003555">
    <property type="entry name" value="PRK05218.1"/>
    <property type="match status" value="1"/>
</dbReference>
<evidence type="ECO:0000256" key="5">
    <source>
        <dbReference type="PIRSR" id="PIRSR002583-1"/>
    </source>
</evidence>
<dbReference type="GO" id="GO:0140662">
    <property type="term" value="F:ATP-dependent protein folding chaperone"/>
    <property type="evidence" value="ECO:0007669"/>
    <property type="project" value="InterPro"/>
</dbReference>
<dbReference type="InterPro" id="IPR020575">
    <property type="entry name" value="Hsp90_N"/>
</dbReference>
<feature type="binding site" evidence="5">
    <location>
        <position position="168"/>
    </location>
    <ligand>
        <name>ATP</name>
        <dbReference type="ChEBI" id="CHEBI:30616"/>
    </ligand>
</feature>
<organism evidence="6 7">
    <name type="scientific">Rhizopus oryzae</name>
    <name type="common">Mucormycosis agent</name>
    <name type="synonym">Rhizopus arrhizus var. delemar</name>
    <dbReference type="NCBI Taxonomy" id="64495"/>
    <lineage>
        <taxon>Eukaryota</taxon>
        <taxon>Fungi</taxon>
        <taxon>Fungi incertae sedis</taxon>
        <taxon>Mucoromycota</taxon>
        <taxon>Mucoromycotina</taxon>
        <taxon>Mucoromycetes</taxon>
        <taxon>Mucorales</taxon>
        <taxon>Mucorineae</taxon>
        <taxon>Rhizopodaceae</taxon>
        <taxon>Rhizopus</taxon>
    </lineage>
</organism>
<feature type="binding site" evidence="5">
    <location>
        <begin position="230"/>
        <end position="231"/>
    </location>
    <ligand>
        <name>ATP</name>
        <dbReference type="ChEBI" id="CHEBI:30616"/>
    </ligand>
</feature>
<dbReference type="OrthoDB" id="28737at2759"/>
<keyword evidence="4" id="KW-0143">Chaperone</keyword>
<dbReference type="Gene3D" id="3.40.50.11260">
    <property type="match status" value="1"/>
</dbReference>
<evidence type="ECO:0000256" key="1">
    <source>
        <dbReference type="ARBA" id="ARBA00008239"/>
    </source>
</evidence>
<evidence type="ECO:0008006" key="8">
    <source>
        <dbReference type="Google" id="ProtNLM"/>
    </source>
</evidence>
<dbReference type="CDD" id="cd16927">
    <property type="entry name" value="HATPase_Hsp90-like"/>
    <property type="match status" value="1"/>
</dbReference>
<accession>A0A9P6Y8P8</accession>
<dbReference type="SUPFAM" id="SSF55874">
    <property type="entry name" value="ATPase domain of HSP90 chaperone/DNA topoisomerase II/histidine kinase"/>
    <property type="match status" value="1"/>
</dbReference>
<dbReference type="Pfam" id="PF13589">
    <property type="entry name" value="HATPase_c_3"/>
    <property type="match status" value="1"/>
</dbReference>
<keyword evidence="3 5" id="KW-0067">ATP-binding</keyword>
<dbReference type="SUPFAM" id="SSF110942">
    <property type="entry name" value="HSP90 C-terminal domain"/>
    <property type="match status" value="1"/>
</dbReference>
<sequence length="838" mass="96516">MTSKATQEYRHSFITLISQLSEIEQKSQEFFDKIEKSVFTPYEPSAVQADFEYLTNLLSTLETHAKSTGLLSISGQTETTRNLATRNAETLQAVDVFFQEKNRLLTNIRAAQEEQEGIIENDELIQQIQEAGDHEIYTFQTEVSRMMHLIINSLYKTKEIFLRELISNASDALDKIRFLSLTDPETLKSASDLHIRIMTDPVHKTLKIVDTGIGMTKRQLKENLGTLAKSGTSEFLAKMQGNDKDALNQIGQFGVGFYSVFLVADKVTVASKSNEEEDQYVWMSEAVNDFTIAKDPRGNTLGRGTEITLYLKPDAENFLDEKNLKDIVHKYSQFITFPIQVWSAHEEEVIEDDLDAEIVEESLDETEKKENKKKTVYDWEQVNTQKPIWTRESKEVSDKEHIEFYQSLTLDSEEPIGWSHSKGEGEIEFRSLLYIPRYMSEKFYQTMHDIKPIKLFVKRVFISDEFELLPKWLAFLRGVVDADDMPLNVSRETLQKHRNLRIITRHLVKKALDMFNQLAQNDPEKYKIFLAQYSPMLKYGAIEDVSYRKKLTSLLRFASSHNTTAFTSSLDDYISRAKANQKSIYFMTGSTVSEIEQSPYIESLLARGYEILYFTDPIDETFVEQIPGYNGKQFVNIAKGELEFDEEDGLDTKALEEKYKPLADWLKDTLFDHIDKVTISQRLTTSPFAIVAPRHGLSGHAQRVLDAQGQNTRNPQMEMILESLRSQKKILEINPNHPIIERLLDNVIEDSVPEDMTNLIQLMYETTSIRSGFPLKDINQFTTRVEGLLRKNIGVSIDEQAKVNVKKAKEKTEKEKLEDEELKKTNIIYEDAIEHDEL</sequence>
<dbReference type="GO" id="GO:0051082">
    <property type="term" value="F:unfolded protein binding"/>
    <property type="evidence" value="ECO:0007669"/>
    <property type="project" value="InterPro"/>
</dbReference>
<evidence type="ECO:0000256" key="2">
    <source>
        <dbReference type="ARBA" id="ARBA00022741"/>
    </source>
</evidence>
<dbReference type="Gene3D" id="3.30.230.80">
    <property type="match status" value="1"/>
</dbReference>
<protein>
    <recommendedName>
        <fullName evidence="8">Histidine kinase/HSP90-like ATPase domain-containing protein</fullName>
    </recommendedName>
</protein>
<dbReference type="HAMAP" id="MF_00505">
    <property type="entry name" value="HSP90"/>
    <property type="match status" value="1"/>
</dbReference>
<dbReference type="Gene3D" id="3.30.565.10">
    <property type="entry name" value="Histidine kinase-like ATPase, C-terminal domain"/>
    <property type="match status" value="1"/>
</dbReference>
<dbReference type="SUPFAM" id="SSF54211">
    <property type="entry name" value="Ribosomal protein S5 domain 2-like"/>
    <property type="match status" value="1"/>
</dbReference>
<evidence type="ECO:0000313" key="6">
    <source>
        <dbReference type="EMBL" id="KAG1542172.1"/>
    </source>
</evidence>
<dbReference type="FunFam" id="3.30.565.10:FF:000005">
    <property type="entry name" value="Heat shock protein 90"/>
    <property type="match status" value="1"/>
</dbReference>
<dbReference type="GO" id="GO:0016887">
    <property type="term" value="F:ATP hydrolysis activity"/>
    <property type="evidence" value="ECO:0007669"/>
    <property type="project" value="InterPro"/>
</dbReference>
<evidence type="ECO:0000313" key="7">
    <source>
        <dbReference type="Proteomes" id="UP000717996"/>
    </source>
</evidence>
<feature type="binding site" evidence="5">
    <location>
        <position position="229"/>
    </location>
    <ligand>
        <name>ATP</name>
        <dbReference type="ChEBI" id="CHEBI:30616"/>
    </ligand>
</feature>
<keyword evidence="2 5" id="KW-0547">Nucleotide-binding</keyword>
<comment type="similarity">
    <text evidence="1">Belongs to the heat shock protein 90 family.</text>
</comment>
<feature type="binding site" evidence="5">
    <location>
        <position position="223"/>
    </location>
    <ligand>
        <name>ATP</name>
        <dbReference type="ChEBI" id="CHEBI:30616"/>
    </ligand>
</feature>
<feature type="binding site" evidence="5">
    <location>
        <position position="215"/>
    </location>
    <ligand>
        <name>ATP</name>
        <dbReference type="ChEBI" id="CHEBI:30616"/>
    </ligand>
</feature>
<dbReference type="AlphaFoldDB" id="A0A9P6Y8P8"/>
<dbReference type="InterPro" id="IPR037196">
    <property type="entry name" value="HSP90_C"/>
</dbReference>
<name>A0A9P6Y8P8_RHIOR</name>